<evidence type="ECO:0000256" key="3">
    <source>
        <dbReference type="ARBA" id="ARBA00022692"/>
    </source>
</evidence>
<dbReference type="Proteomes" id="UP000568050">
    <property type="component" value="Unassembled WGS sequence"/>
</dbReference>
<keyword evidence="5 6" id="KW-0472">Membrane</keyword>
<gene>
    <name evidence="7" type="ORF">FHX50_001637</name>
</gene>
<feature type="transmembrane region" description="Helical" evidence="6">
    <location>
        <begin position="86"/>
        <end position="107"/>
    </location>
</feature>
<feature type="transmembrane region" description="Helical" evidence="6">
    <location>
        <begin position="314"/>
        <end position="341"/>
    </location>
</feature>
<dbReference type="AlphaFoldDB" id="A0A839QUD1"/>
<sequence length="344" mass="35615">MTLGMLGVVIASALAMAWMNGFHDAPNAMSTTIVTKNLPEHTALRIAAVLNGLGAVLGVAFLITVDTTLVSIAGLPAFMENAGPHFGLVLASAVLVSILWNVITWLAGIPSSSWHAIFGGLLGAMVATGHRSVDALAVALFVAPLLLAPVMGMALSFALTHVLASFTSREIGRTRHLRLLQTLSASTVALGHGINNGRLPMGIILVALAAHGGTPIDHVVADGEMRVPLLVMVAVPLFLALGTLAGAKRIIRTLGRRLTDLSTPQGLAAETSTALVLYVVAFGMQVPVSSSQTITSSIAGSAMAVSRRQVNWGLFMRIAAFWVLTPGFCFLAALLGAGLVAPLV</sequence>
<evidence type="ECO:0000256" key="5">
    <source>
        <dbReference type="ARBA" id="ARBA00023136"/>
    </source>
</evidence>
<comment type="caution">
    <text evidence="7">The sequence shown here is derived from an EMBL/GenBank/DDBJ whole genome shotgun (WGS) entry which is preliminary data.</text>
</comment>
<keyword evidence="4 6" id="KW-1133">Transmembrane helix</keyword>
<accession>A0A839QUD1</accession>
<evidence type="ECO:0000256" key="6">
    <source>
        <dbReference type="SAM" id="Phobius"/>
    </source>
</evidence>
<reference evidence="7 8" key="1">
    <citation type="submission" date="2020-08" db="EMBL/GenBank/DDBJ databases">
        <title>Sequencing the genomes of 1000 actinobacteria strains.</title>
        <authorList>
            <person name="Klenk H.-P."/>
        </authorList>
    </citation>
    <scope>NUCLEOTIDE SEQUENCE [LARGE SCALE GENOMIC DNA]</scope>
    <source>
        <strain evidence="7 8">DSM 23040</strain>
    </source>
</reference>
<dbReference type="EMBL" id="JACHWP010000004">
    <property type="protein sequence ID" value="MBB3023345.1"/>
    <property type="molecule type" value="Genomic_DNA"/>
</dbReference>
<name>A0A839QUD1_9MICO</name>
<dbReference type="GO" id="GO:0016020">
    <property type="term" value="C:membrane"/>
    <property type="evidence" value="ECO:0007669"/>
    <property type="project" value="UniProtKB-SubCell"/>
</dbReference>
<dbReference type="RefSeq" id="WP_183376450.1">
    <property type="nucleotide sequence ID" value="NZ_CBCSFZ010000014.1"/>
</dbReference>
<keyword evidence="8" id="KW-1185">Reference proteome</keyword>
<keyword evidence="3 6" id="KW-0812">Transmembrane</keyword>
<evidence type="ECO:0000313" key="8">
    <source>
        <dbReference type="Proteomes" id="UP000568050"/>
    </source>
</evidence>
<evidence type="ECO:0000256" key="4">
    <source>
        <dbReference type="ARBA" id="ARBA00022989"/>
    </source>
</evidence>
<dbReference type="GO" id="GO:0005315">
    <property type="term" value="F:phosphate transmembrane transporter activity"/>
    <property type="evidence" value="ECO:0007669"/>
    <property type="project" value="InterPro"/>
</dbReference>
<feature type="transmembrane region" description="Helical" evidence="6">
    <location>
        <begin position="227"/>
        <end position="247"/>
    </location>
</feature>
<evidence type="ECO:0000313" key="7">
    <source>
        <dbReference type="EMBL" id="MBB3023345.1"/>
    </source>
</evidence>
<feature type="transmembrane region" description="Helical" evidence="6">
    <location>
        <begin position="113"/>
        <end position="129"/>
    </location>
</feature>
<comment type="subcellular location">
    <subcellularLocation>
        <location evidence="1">Membrane</location>
        <topology evidence="1">Multi-pass membrane protein</topology>
    </subcellularLocation>
</comment>
<feature type="transmembrane region" description="Helical" evidence="6">
    <location>
        <begin position="43"/>
        <end position="65"/>
    </location>
</feature>
<dbReference type="InterPro" id="IPR001204">
    <property type="entry name" value="Phos_transporter"/>
</dbReference>
<keyword evidence="2" id="KW-0813">Transport</keyword>
<dbReference type="PANTHER" id="PTHR11101:SF80">
    <property type="entry name" value="PHOSPHATE TRANSPORTER"/>
    <property type="match status" value="1"/>
</dbReference>
<proteinExistence type="predicted"/>
<organism evidence="7 8">
    <name type="scientific">Helcobacillus massiliensis</name>
    <dbReference type="NCBI Taxonomy" id="521392"/>
    <lineage>
        <taxon>Bacteria</taxon>
        <taxon>Bacillati</taxon>
        <taxon>Actinomycetota</taxon>
        <taxon>Actinomycetes</taxon>
        <taxon>Micrococcales</taxon>
        <taxon>Dermabacteraceae</taxon>
        <taxon>Helcobacillus</taxon>
    </lineage>
</organism>
<protein>
    <submittedName>
        <fullName evidence="7">PiT family inorganic phosphate transporter</fullName>
    </submittedName>
</protein>
<feature type="transmembrane region" description="Helical" evidence="6">
    <location>
        <begin position="136"/>
        <end position="159"/>
    </location>
</feature>
<dbReference type="PANTHER" id="PTHR11101">
    <property type="entry name" value="PHOSPHATE TRANSPORTER"/>
    <property type="match status" value="1"/>
</dbReference>
<dbReference type="Pfam" id="PF01384">
    <property type="entry name" value="PHO4"/>
    <property type="match status" value="2"/>
</dbReference>
<dbReference type="GO" id="GO:0035435">
    <property type="term" value="P:phosphate ion transmembrane transport"/>
    <property type="evidence" value="ECO:0007669"/>
    <property type="project" value="TreeGrafter"/>
</dbReference>
<evidence type="ECO:0000256" key="1">
    <source>
        <dbReference type="ARBA" id="ARBA00004141"/>
    </source>
</evidence>
<evidence type="ECO:0000256" key="2">
    <source>
        <dbReference type="ARBA" id="ARBA00022448"/>
    </source>
</evidence>